<dbReference type="PANTHER" id="PTHR30478">
    <property type="entry name" value="DNA POLYMERASE III SUBUNIT BETA"/>
    <property type="match status" value="1"/>
</dbReference>
<keyword evidence="8 10" id="KW-0239">DNA-directed DNA polymerase</keyword>
<evidence type="ECO:0000256" key="9">
    <source>
        <dbReference type="ARBA" id="ARBA00023125"/>
    </source>
</evidence>
<keyword evidence="7 10" id="KW-0235">DNA replication</keyword>
<dbReference type="SUPFAM" id="SSF55979">
    <property type="entry name" value="DNA clamp"/>
    <property type="match status" value="3"/>
</dbReference>
<dbReference type="InterPro" id="IPR022637">
    <property type="entry name" value="DNA_polIII_beta_cen"/>
</dbReference>
<dbReference type="InterPro" id="IPR046938">
    <property type="entry name" value="DNA_clamp_sf"/>
</dbReference>
<evidence type="ECO:0000256" key="6">
    <source>
        <dbReference type="ARBA" id="ARBA00022695"/>
    </source>
</evidence>
<dbReference type="Proteomes" id="UP000199268">
    <property type="component" value="Unassembled WGS sequence"/>
</dbReference>
<evidence type="ECO:0000313" key="15">
    <source>
        <dbReference type="Proteomes" id="UP000199268"/>
    </source>
</evidence>
<dbReference type="CDD" id="cd00140">
    <property type="entry name" value="beta_clamp"/>
    <property type="match status" value="1"/>
</dbReference>
<dbReference type="Pfam" id="PF02767">
    <property type="entry name" value="DNA_pol3_beta_2"/>
    <property type="match status" value="1"/>
</dbReference>
<gene>
    <name evidence="14" type="ORF">GA0061074_10223</name>
</gene>
<protein>
    <recommendedName>
        <fullName evidence="3 10">Beta sliding clamp</fullName>
    </recommendedName>
</protein>
<name>A0A1C3ZIB2_9LACO</name>
<dbReference type="InterPro" id="IPR022635">
    <property type="entry name" value="DNA_polIII_beta_C"/>
</dbReference>
<dbReference type="Gene3D" id="3.10.150.10">
    <property type="entry name" value="DNA Polymerase III, subunit A, domain 2"/>
    <property type="match status" value="1"/>
</dbReference>
<dbReference type="InterPro" id="IPR001001">
    <property type="entry name" value="DNA_polIII_beta"/>
</dbReference>
<feature type="domain" description="DNA polymerase III beta sliding clamp C-terminal" evidence="13">
    <location>
        <begin position="252"/>
        <end position="373"/>
    </location>
</feature>
<comment type="function">
    <text evidence="10">Confers DNA tethering and processivity to DNA polymerases and other proteins. Acts as a clamp, forming a ring around DNA (a reaction catalyzed by the clamp-loading complex) which diffuses in an ATP-independent manner freely and bidirectionally along dsDNA. Initially characterized for its ability to contact the catalytic subunit of DNA polymerase III (Pol III), a complex, multichain enzyme responsible for most of the replicative synthesis in bacteria; Pol III exhibits 3'-5' exonuclease proofreading activity. The beta chain is required for initiation of replication as well as for processivity of DNA replication.</text>
</comment>
<evidence type="ECO:0000259" key="13">
    <source>
        <dbReference type="Pfam" id="PF02768"/>
    </source>
</evidence>
<dbReference type="PIRSF" id="PIRSF000804">
    <property type="entry name" value="DNA_pol_III_b"/>
    <property type="match status" value="1"/>
</dbReference>
<sequence>MEFTINRAAFIKAMNNVNRAISSRTSMTILQGIKLVLDETGLTLTGSNTDISIEILIPVNDDEANLQIIESGAIVLPASFFSNIVKRLPGETFKLTNTAGLQTNIKSENAEFDINGQDASAYPHLPEIEVRNNLTLAADTLNEIIGQTVIAVSKQLSQPILTGVHFILASGNLTAVATDRHRLAQRTVGFEDSDVNADIIVPGTSLSQLQAMLDEVEKVDVRVAENQVIFQLGENTTFYSRLLEGNYPDASRLIPTEKRTTLTINAHDLLQTIERAALLSHEGRSNVIQFAITSEKSLISSNSPEIGRVEEQIFAAETAGDDLTISFNPDYMREALRSFGDEQIQIGFKTALDPFTLVPTNNETNFIQLITPVRTY</sequence>
<dbReference type="OrthoDB" id="8421503at2"/>
<dbReference type="SMART" id="SM00480">
    <property type="entry name" value="POL3Bc"/>
    <property type="match status" value="1"/>
</dbReference>
<feature type="domain" description="DNA polymerase III beta sliding clamp N-terminal" evidence="11">
    <location>
        <begin position="1"/>
        <end position="126"/>
    </location>
</feature>
<keyword evidence="4 10" id="KW-0963">Cytoplasm</keyword>
<evidence type="ECO:0000256" key="1">
    <source>
        <dbReference type="ARBA" id="ARBA00004496"/>
    </source>
</evidence>
<evidence type="ECO:0000256" key="8">
    <source>
        <dbReference type="ARBA" id="ARBA00022932"/>
    </source>
</evidence>
<keyword evidence="5 10" id="KW-0808">Transferase</keyword>
<dbReference type="GO" id="GO:0009360">
    <property type="term" value="C:DNA polymerase III complex"/>
    <property type="evidence" value="ECO:0007669"/>
    <property type="project" value="InterPro"/>
</dbReference>
<dbReference type="GO" id="GO:0006271">
    <property type="term" value="P:DNA strand elongation involved in DNA replication"/>
    <property type="evidence" value="ECO:0007669"/>
    <property type="project" value="TreeGrafter"/>
</dbReference>
<evidence type="ECO:0000313" key="14">
    <source>
        <dbReference type="EMBL" id="SCB82091.1"/>
    </source>
</evidence>
<keyword evidence="6 10" id="KW-0548">Nucleotidyltransferase</keyword>
<dbReference type="AlphaFoldDB" id="A0A1C3ZIB2"/>
<dbReference type="Gene3D" id="3.70.10.10">
    <property type="match status" value="1"/>
</dbReference>
<dbReference type="GO" id="GO:0003887">
    <property type="term" value="F:DNA-directed DNA polymerase activity"/>
    <property type="evidence" value="ECO:0007669"/>
    <property type="project" value="UniProtKB-UniRule"/>
</dbReference>
<evidence type="ECO:0000256" key="7">
    <source>
        <dbReference type="ARBA" id="ARBA00022705"/>
    </source>
</evidence>
<dbReference type="EMBL" id="FMAO01000002">
    <property type="protein sequence ID" value="SCB82091.1"/>
    <property type="molecule type" value="Genomic_DNA"/>
</dbReference>
<dbReference type="GO" id="GO:0003677">
    <property type="term" value="F:DNA binding"/>
    <property type="evidence" value="ECO:0007669"/>
    <property type="project" value="UniProtKB-UniRule"/>
</dbReference>
<accession>A0A1C3ZIB2</accession>
<evidence type="ECO:0000259" key="12">
    <source>
        <dbReference type="Pfam" id="PF02767"/>
    </source>
</evidence>
<dbReference type="PANTHER" id="PTHR30478:SF0">
    <property type="entry name" value="BETA SLIDING CLAMP"/>
    <property type="match status" value="1"/>
</dbReference>
<evidence type="ECO:0000256" key="4">
    <source>
        <dbReference type="ARBA" id="ARBA00022490"/>
    </source>
</evidence>
<reference evidence="15" key="1">
    <citation type="submission" date="2016-08" db="EMBL/GenBank/DDBJ databases">
        <authorList>
            <person name="Varghese N."/>
            <person name="Submissions Spin"/>
        </authorList>
    </citation>
    <scope>NUCLEOTIDE SEQUENCE [LARGE SCALE GENOMIC DNA]</scope>
    <source>
        <strain evidence="15">R-53094</strain>
    </source>
</reference>
<dbReference type="STRING" id="1505725.GA0061074_10223"/>
<proteinExistence type="inferred from homology"/>
<evidence type="ECO:0000259" key="11">
    <source>
        <dbReference type="Pfam" id="PF00712"/>
    </source>
</evidence>
<comment type="similarity">
    <text evidence="2 10">Belongs to the beta sliding clamp family.</text>
</comment>
<dbReference type="InterPro" id="IPR022634">
    <property type="entry name" value="DNA_polIII_beta_N"/>
</dbReference>
<evidence type="ECO:0000256" key="3">
    <source>
        <dbReference type="ARBA" id="ARBA00021035"/>
    </source>
</evidence>
<feature type="domain" description="DNA polymerase III beta sliding clamp central" evidence="12">
    <location>
        <begin position="136"/>
        <end position="249"/>
    </location>
</feature>
<keyword evidence="9" id="KW-0238">DNA-binding</keyword>
<dbReference type="GO" id="GO:0005737">
    <property type="term" value="C:cytoplasm"/>
    <property type="evidence" value="ECO:0007669"/>
    <property type="project" value="UniProtKB-SubCell"/>
</dbReference>
<dbReference type="RefSeq" id="WP_092461491.1">
    <property type="nucleotide sequence ID" value="NZ_BJEE01000001.1"/>
</dbReference>
<dbReference type="GO" id="GO:0008408">
    <property type="term" value="F:3'-5' exonuclease activity"/>
    <property type="evidence" value="ECO:0007669"/>
    <property type="project" value="InterPro"/>
</dbReference>
<dbReference type="NCBIfam" id="TIGR00663">
    <property type="entry name" value="dnan"/>
    <property type="match status" value="1"/>
</dbReference>
<comment type="subunit">
    <text evidence="10">Forms a ring-shaped head-to-tail homodimer around DNA.</text>
</comment>
<organism evidence="14 15">
    <name type="scientific">Weissella bombi</name>
    <dbReference type="NCBI Taxonomy" id="1505725"/>
    <lineage>
        <taxon>Bacteria</taxon>
        <taxon>Bacillati</taxon>
        <taxon>Bacillota</taxon>
        <taxon>Bacilli</taxon>
        <taxon>Lactobacillales</taxon>
        <taxon>Lactobacillaceae</taxon>
        <taxon>Weissella</taxon>
    </lineage>
</organism>
<evidence type="ECO:0000256" key="5">
    <source>
        <dbReference type="ARBA" id="ARBA00022679"/>
    </source>
</evidence>
<dbReference type="Pfam" id="PF00712">
    <property type="entry name" value="DNA_pol3_beta"/>
    <property type="match status" value="1"/>
</dbReference>
<keyword evidence="15" id="KW-1185">Reference proteome</keyword>
<dbReference type="Pfam" id="PF02768">
    <property type="entry name" value="DNA_pol3_beta_3"/>
    <property type="match status" value="1"/>
</dbReference>
<evidence type="ECO:0000256" key="10">
    <source>
        <dbReference type="PIRNR" id="PIRNR000804"/>
    </source>
</evidence>
<evidence type="ECO:0000256" key="2">
    <source>
        <dbReference type="ARBA" id="ARBA00010752"/>
    </source>
</evidence>
<comment type="subcellular location">
    <subcellularLocation>
        <location evidence="1 10">Cytoplasm</location>
    </subcellularLocation>
</comment>